<proteinExistence type="predicted"/>
<feature type="domain" description="PAS" evidence="10">
    <location>
        <begin position="161"/>
        <end position="198"/>
    </location>
</feature>
<name>A0A4Q7RZ88_9BURK</name>
<keyword evidence="7" id="KW-0067">ATP-binding</keyword>
<dbReference type="Proteomes" id="UP000291078">
    <property type="component" value="Unassembled WGS sequence"/>
</dbReference>
<dbReference type="PROSITE" id="PS50113">
    <property type="entry name" value="PAC"/>
    <property type="match status" value="1"/>
</dbReference>
<protein>
    <recommendedName>
        <fullName evidence="2">histidine kinase</fullName>
        <ecNumber evidence="2">2.7.13.3</ecNumber>
    </recommendedName>
</protein>
<evidence type="ECO:0000313" key="12">
    <source>
        <dbReference type="EMBL" id="RZT39173.1"/>
    </source>
</evidence>
<dbReference type="Gene3D" id="3.30.565.10">
    <property type="entry name" value="Histidine kinase-like ATPase, C-terminal domain"/>
    <property type="match status" value="1"/>
</dbReference>
<sequence length="523" mass="56458">MLEKLDTTTAMAWTRAIAGQLDAGDVIGAMLSAAFERFGAEQAGMIQCDADGLAFLPDAHVLSTTGMSRLATRSPDVPLSAALDILKAGAPWVPAPEAQRHGDAGSTVLCTAVESGSALHGVLFVKRRGRLTAAGLAELRFLSGLAGTALRNARAHASVARGSQVREVLNTNILGIFIWERGGRILEANEAFLRIVGYGGGFGLPASLDVLTPEEWKPAIARREAQFSSGEVLPPFEREFLRRDGSRAPVLVTATRLDEDSRQRVTFVLDLTERRRIEETLERTKAELEHVSKVTALTALTGSIAHEINQPLAAIVANGSAAIRWLDRPRPVVAEALESVERMVFDGHRAGAIIAGIRSLLTRHPTRRQPVDMNSLIETTVLNLRRDAARSKVQIRLHLEPGIPMVMGDEVQLQQLLGNLLVNGIEAMLPLSPEARSLSIRSSLAGECVEVSVHDAGSGMDASIAAKVFDPFFTTKQEGLGMGLSISRLIVEAHQGRLWVDRDEKEQTTFHFALPVARAGSTE</sequence>
<dbReference type="InterPro" id="IPR003661">
    <property type="entry name" value="HisK_dim/P_dom"/>
</dbReference>
<dbReference type="PROSITE" id="PS50109">
    <property type="entry name" value="HIS_KIN"/>
    <property type="match status" value="1"/>
</dbReference>
<dbReference type="PROSITE" id="PS50112">
    <property type="entry name" value="PAS"/>
    <property type="match status" value="1"/>
</dbReference>
<dbReference type="InterPro" id="IPR036097">
    <property type="entry name" value="HisK_dim/P_sf"/>
</dbReference>
<keyword evidence="4" id="KW-0808">Transferase</keyword>
<dbReference type="SUPFAM" id="SSF47384">
    <property type="entry name" value="Homodimeric domain of signal transducing histidine kinase"/>
    <property type="match status" value="1"/>
</dbReference>
<feature type="domain" description="PAC" evidence="11">
    <location>
        <begin position="234"/>
        <end position="283"/>
    </location>
</feature>
<evidence type="ECO:0000259" key="11">
    <source>
        <dbReference type="PROSITE" id="PS50113"/>
    </source>
</evidence>
<evidence type="ECO:0000256" key="8">
    <source>
        <dbReference type="ARBA" id="ARBA00023012"/>
    </source>
</evidence>
<dbReference type="InterPro" id="IPR004358">
    <property type="entry name" value="Sig_transdc_His_kin-like_C"/>
</dbReference>
<dbReference type="InterPro" id="IPR005467">
    <property type="entry name" value="His_kinase_dom"/>
</dbReference>
<evidence type="ECO:0000259" key="10">
    <source>
        <dbReference type="PROSITE" id="PS50112"/>
    </source>
</evidence>
<evidence type="ECO:0000256" key="6">
    <source>
        <dbReference type="ARBA" id="ARBA00022777"/>
    </source>
</evidence>
<dbReference type="AlphaFoldDB" id="A0A4Q7RZ88"/>
<reference evidence="12 13" key="1">
    <citation type="journal article" date="2015" name="Stand. Genomic Sci.">
        <title>Genomic Encyclopedia of Bacterial and Archaeal Type Strains, Phase III: the genomes of soil and plant-associated and newly described type strains.</title>
        <authorList>
            <person name="Whitman W.B."/>
            <person name="Woyke T."/>
            <person name="Klenk H.P."/>
            <person name="Zhou Y."/>
            <person name="Lilburn T.G."/>
            <person name="Beck B.J."/>
            <person name="De Vos P."/>
            <person name="Vandamme P."/>
            <person name="Eisen J.A."/>
            <person name="Garrity G."/>
            <person name="Hugenholtz P."/>
            <person name="Kyrpides N.C."/>
        </authorList>
    </citation>
    <scope>NUCLEOTIDE SEQUENCE [LARGE SCALE GENOMIC DNA]</scope>
    <source>
        <strain evidence="12 13">ASC-9842</strain>
    </source>
</reference>
<dbReference type="PANTHER" id="PTHR43065">
    <property type="entry name" value="SENSOR HISTIDINE KINASE"/>
    <property type="match status" value="1"/>
</dbReference>
<dbReference type="PRINTS" id="PR00344">
    <property type="entry name" value="BCTRLSENSOR"/>
</dbReference>
<dbReference type="InterPro" id="IPR035965">
    <property type="entry name" value="PAS-like_dom_sf"/>
</dbReference>
<dbReference type="GO" id="GO:0005524">
    <property type="term" value="F:ATP binding"/>
    <property type="evidence" value="ECO:0007669"/>
    <property type="project" value="UniProtKB-KW"/>
</dbReference>
<dbReference type="EC" id="2.7.13.3" evidence="2"/>
<dbReference type="SMART" id="SM00387">
    <property type="entry name" value="HATPase_c"/>
    <property type="match status" value="1"/>
</dbReference>
<dbReference type="Gene3D" id="3.30.450.20">
    <property type="entry name" value="PAS domain"/>
    <property type="match status" value="1"/>
</dbReference>
<dbReference type="CDD" id="cd00082">
    <property type="entry name" value="HisKA"/>
    <property type="match status" value="1"/>
</dbReference>
<dbReference type="InterPro" id="IPR036890">
    <property type="entry name" value="HATPase_C_sf"/>
</dbReference>
<comment type="caution">
    <text evidence="12">The sequence shown here is derived from an EMBL/GenBank/DDBJ whole genome shotgun (WGS) entry which is preliminary data.</text>
</comment>
<dbReference type="PANTHER" id="PTHR43065:SF10">
    <property type="entry name" value="PEROXIDE STRESS-ACTIVATED HISTIDINE KINASE MAK3"/>
    <property type="match status" value="1"/>
</dbReference>
<comment type="catalytic activity">
    <reaction evidence="1">
        <text>ATP + protein L-histidine = ADP + protein N-phospho-L-histidine.</text>
        <dbReference type="EC" id="2.7.13.3"/>
    </reaction>
</comment>
<evidence type="ECO:0000313" key="13">
    <source>
        <dbReference type="Proteomes" id="UP000291078"/>
    </source>
</evidence>
<evidence type="ECO:0000256" key="1">
    <source>
        <dbReference type="ARBA" id="ARBA00000085"/>
    </source>
</evidence>
<keyword evidence="5" id="KW-0547">Nucleotide-binding</keyword>
<evidence type="ECO:0000256" key="4">
    <source>
        <dbReference type="ARBA" id="ARBA00022679"/>
    </source>
</evidence>
<accession>A0A4Q7RZ88</accession>
<organism evidence="12 13">
    <name type="scientific">Cupriavidus agavae</name>
    <dbReference type="NCBI Taxonomy" id="1001822"/>
    <lineage>
        <taxon>Bacteria</taxon>
        <taxon>Pseudomonadati</taxon>
        <taxon>Pseudomonadota</taxon>
        <taxon>Betaproteobacteria</taxon>
        <taxon>Burkholderiales</taxon>
        <taxon>Burkholderiaceae</taxon>
        <taxon>Cupriavidus</taxon>
    </lineage>
</organism>
<dbReference type="Pfam" id="PF13426">
    <property type="entry name" value="PAS_9"/>
    <property type="match status" value="1"/>
</dbReference>
<dbReference type="Pfam" id="PF02518">
    <property type="entry name" value="HATPase_c"/>
    <property type="match status" value="1"/>
</dbReference>
<dbReference type="Gene3D" id="1.10.287.130">
    <property type="match status" value="1"/>
</dbReference>
<dbReference type="InterPro" id="IPR003594">
    <property type="entry name" value="HATPase_dom"/>
</dbReference>
<dbReference type="SUPFAM" id="SSF55785">
    <property type="entry name" value="PYP-like sensor domain (PAS domain)"/>
    <property type="match status" value="1"/>
</dbReference>
<dbReference type="RefSeq" id="WP_198680225.1">
    <property type="nucleotide sequence ID" value="NZ_SGXM01000002.1"/>
</dbReference>
<keyword evidence="13" id="KW-1185">Reference proteome</keyword>
<gene>
    <name evidence="12" type="ORF">EV147_2368</name>
</gene>
<keyword evidence="3" id="KW-0597">Phosphoprotein</keyword>
<dbReference type="InterPro" id="IPR000700">
    <property type="entry name" value="PAS-assoc_C"/>
</dbReference>
<dbReference type="CDD" id="cd00130">
    <property type="entry name" value="PAS"/>
    <property type="match status" value="1"/>
</dbReference>
<dbReference type="EMBL" id="SGXM01000002">
    <property type="protein sequence ID" value="RZT39173.1"/>
    <property type="molecule type" value="Genomic_DNA"/>
</dbReference>
<evidence type="ECO:0000259" key="9">
    <source>
        <dbReference type="PROSITE" id="PS50109"/>
    </source>
</evidence>
<evidence type="ECO:0000256" key="3">
    <source>
        <dbReference type="ARBA" id="ARBA00022553"/>
    </source>
</evidence>
<dbReference type="GO" id="GO:0000155">
    <property type="term" value="F:phosphorelay sensor kinase activity"/>
    <property type="evidence" value="ECO:0007669"/>
    <property type="project" value="InterPro"/>
</dbReference>
<evidence type="ECO:0000256" key="2">
    <source>
        <dbReference type="ARBA" id="ARBA00012438"/>
    </source>
</evidence>
<dbReference type="InterPro" id="IPR000014">
    <property type="entry name" value="PAS"/>
</dbReference>
<evidence type="ECO:0000256" key="5">
    <source>
        <dbReference type="ARBA" id="ARBA00022741"/>
    </source>
</evidence>
<keyword evidence="6" id="KW-0418">Kinase</keyword>
<dbReference type="NCBIfam" id="TIGR00229">
    <property type="entry name" value="sensory_box"/>
    <property type="match status" value="1"/>
</dbReference>
<feature type="domain" description="Histidine kinase" evidence="9">
    <location>
        <begin position="303"/>
        <end position="518"/>
    </location>
</feature>
<keyword evidence="8" id="KW-0902">Two-component regulatory system</keyword>
<evidence type="ECO:0000256" key="7">
    <source>
        <dbReference type="ARBA" id="ARBA00022840"/>
    </source>
</evidence>
<dbReference type="SUPFAM" id="SSF55874">
    <property type="entry name" value="ATPase domain of HSP90 chaperone/DNA topoisomerase II/histidine kinase"/>
    <property type="match status" value="1"/>
</dbReference>